<keyword evidence="1" id="KW-0472">Membrane</keyword>
<proteinExistence type="predicted"/>
<keyword evidence="3" id="KW-1185">Reference proteome</keyword>
<keyword evidence="1" id="KW-1133">Transmembrane helix</keyword>
<feature type="transmembrane region" description="Helical" evidence="1">
    <location>
        <begin position="123"/>
        <end position="141"/>
    </location>
</feature>
<dbReference type="AlphaFoldDB" id="A0A812XYA7"/>
<evidence type="ECO:0000256" key="1">
    <source>
        <dbReference type="SAM" id="Phobius"/>
    </source>
</evidence>
<feature type="transmembrane region" description="Helical" evidence="1">
    <location>
        <begin position="7"/>
        <end position="31"/>
    </location>
</feature>
<reference evidence="2" key="1">
    <citation type="submission" date="2021-02" db="EMBL/GenBank/DDBJ databases">
        <authorList>
            <person name="Dougan E. K."/>
            <person name="Rhodes N."/>
            <person name="Thang M."/>
            <person name="Chan C."/>
        </authorList>
    </citation>
    <scope>NUCLEOTIDE SEQUENCE</scope>
</reference>
<feature type="transmembrane region" description="Helical" evidence="1">
    <location>
        <begin position="251"/>
        <end position="273"/>
    </location>
</feature>
<evidence type="ECO:0000313" key="3">
    <source>
        <dbReference type="Proteomes" id="UP000649617"/>
    </source>
</evidence>
<dbReference type="Gene3D" id="1.20.1250.20">
    <property type="entry name" value="MFS general substrate transporter like domains"/>
    <property type="match status" value="1"/>
</dbReference>
<feature type="transmembrane region" description="Helical" evidence="1">
    <location>
        <begin position="373"/>
        <end position="391"/>
    </location>
</feature>
<dbReference type="SUPFAM" id="SSF103473">
    <property type="entry name" value="MFS general substrate transporter"/>
    <property type="match status" value="1"/>
</dbReference>
<evidence type="ECO:0000313" key="2">
    <source>
        <dbReference type="EMBL" id="CAE7752150.1"/>
    </source>
</evidence>
<feature type="transmembrane region" description="Helical" evidence="1">
    <location>
        <begin position="153"/>
        <end position="176"/>
    </location>
</feature>
<gene>
    <name evidence="2" type="ORF">SPIL2461_LOCUS21792</name>
</gene>
<feature type="transmembrane region" description="Helical" evidence="1">
    <location>
        <begin position="344"/>
        <end position="367"/>
    </location>
</feature>
<dbReference type="InterPro" id="IPR036259">
    <property type="entry name" value="MFS_trans_sf"/>
</dbReference>
<dbReference type="Proteomes" id="UP000649617">
    <property type="component" value="Unassembled WGS sequence"/>
</dbReference>
<feature type="transmembrane region" description="Helical" evidence="1">
    <location>
        <begin position="280"/>
        <end position="299"/>
    </location>
</feature>
<comment type="caution">
    <text evidence="2">The sequence shown here is derived from an EMBL/GenBank/DDBJ whole genome shotgun (WGS) entry which is preliminary data.</text>
</comment>
<dbReference type="OrthoDB" id="409356at2759"/>
<name>A0A812XYA7_SYMPI</name>
<sequence length="401" mass="43695">MGESATASGLMIGVVPMGALIGMVAGKGLISENDWNQRYARKIFLYLHGLWIFSMPAMALIIQASVEWGPRGKRLSFWGVLSLYFLTMTIGSMMMVPWRTMWNLFTPQTDKTFWSMMTQCSKTFGFVGGPIYFAFLSFLVDGGQASQVSPISMMSWALIGGFFIQAIELLLAAAVFPTVVRQADSDSGQLQAGSDYKLDRVESLPPSTRERLVWNVVYYCYERGFTMSAIEVSTVMILQDSYGWTESLSGMSFAIVGAGGIVMTGVSAALASWKLVTESLIFLSIMCLGACSSILLFRFEFLGPFSLLFADVVLYGGASVANGIAEGWACRAATARTSYSIKAYLTHSMIGFSISRFGGPIVAGFLLDHGGQNLYAVVQSALCFLAAGMVYRTVSLVWNGW</sequence>
<protein>
    <recommendedName>
        <fullName evidence="4">Major facilitator superfamily (MFS) profile domain-containing protein</fullName>
    </recommendedName>
</protein>
<feature type="transmembrane region" description="Helical" evidence="1">
    <location>
        <begin position="305"/>
        <end position="324"/>
    </location>
</feature>
<evidence type="ECO:0008006" key="4">
    <source>
        <dbReference type="Google" id="ProtNLM"/>
    </source>
</evidence>
<dbReference type="EMBL" id="CAJNIZ010046598">
    <property type="protein sequence ID" value="CAE7752150.1"/>
    <property type="molecule type" value="Genomic_DNA"/>
</dbReference>
<organism evidence="2 3">
    <name type="scientific">Symbiodinium pilosum</name>
    <name type="common">Dinoflagellate</name>
    <dbReference type="NCBI Taxonomy" id="2952"/>
    <lineage>
        <taxon>Eukaryota</taxon>
        <taxon>Sar</taxon>
        <taxon>Alveolata</taxon>
        <taxon>Dinophyceae</taxon>
        <taxon>Suessiales</taxon>
        <taxon>Symbiodiniaceae</taxon>
        <taxon>Symbiodinium</taxon>
    </lineage>
</organism>
<feature type="transmembrane region" description="Helical" evidence="1">
    <location>
        <begin position="75"/>
        <end position="96"/>
    </location>
</feature>
<feature type="transmembrane region" description="Helical" evidence="1">
    <location>
        <begin position="43"/>
        <end position="63"/>
    </location>
</feature>
<keyword evidence="1" id="KW-0812">Transmembrane</keyword>
<accession>A0A812XYA7</accession>